<evidence type="ECO:0000313" key="1">
    <source>
        <dbReference type="EMBL" id="PMM60832.1"/>
    </source>
</evidence>
<organism evidence="1 2">
    <name type="scientific">Vibrio lentus</name>
    <dbReference type="NCBI Taxonomy" id="136468"/>
    <lineage>
        <taxon>Bacteria</taxon>
        <taxon>Pseudomonadati</taxon>
        <taxon>Pseudomonadota</taxon>
        <taxon>Gammaproteobacteria</taxon>
        <taxon>Vibrionales</taxon>
        <taxon>Vibrionaceae</taxon>
        <taxon>Vibrio</taxon>
    </lineage>
</organism>
<proteinExistence type="predicted"/>
<dbReference type="PROSITE" id="PS51257">
    <property type="entry name" value="PROKAR_LIPOPROTEIN"/>
    <property type="match status" value="1"/>
</dbReference>
<sequence length="267" mass="29745">MNKVSVVVLSLFLGACSSLDSQSNFVDSVADVQPKGGYIQVTGQSYVAESKANVGADILKSSLYFTYNKEVTQNSAPESSITMDVSYFQSYKEYETVSFFGKTIDLEERQLPRESCSEHCTKTQYIKFPLSEADIQQAREKNLEFTLDGQNSVMSTTFIVPKAYIDTIYNGANNHTAIAVAPVAVPVAAVVAKEPKASQAQEMVNYWYGEATKEEQAAVTDWAFKNRKSANPASLEGSKEIEMVSYWFNKLDSEEKSQTMIWLLEQE</sequence>
<accession>A0A855ITE2</accession>
<protein>
    <submittedName>
        <fullName evidence="1">DUF2057 domain-containing protein</fullName>
    </submittedName>
</protein>
<comment type="caution">
    <text evidence="1">The sequence shown here is derived from an EMBL/GenBank/DDBJ whole genome shotgun (WGS) entry which is preliminary data.</text>
</comment>
<dbReference type="AlphaFoldDB" id="A0A855ITE2"/>
<gene>
    <name evidence="1" type="ORF">BCT50_18495</name>
</gene>
<name>A0A855ITE2_9VIBR</name>
<dbReference type="EMBL" id="MCZJ01000008">
    <property type="protein sequence ID" value="PMM60832.1"/>
    <property type="molecule type" value="Genomic_DNA"/>
</dbReference>
<dbReference type="Proteomes" id="UP000235554">
    <property type="component" value="Unassembled WGS sequence"/>
</dbReference>
<evidence type="ECO:0000313" key="2">
    <source>
        <dbReference type="Proteomes" id="UP000235554"/>
    </source>
</evidence>
<dbReference type="RefSeq" id="WP_102361495.1">
    <property type="nucleotide sequence ID" value="NZ_MCWT02000001.1"/>
</dbReference>
<reference evidence="2" key="1">
    <citation type="submission" date="2016-07" db="EMBL/GenBank/DDBJ databases">
        <title>Nontailed viruses are major unrecognized killers of bacteria in the ocean.</title>
        <authorList>
            <person name="Kauffman K."/>
            <person name="Hussain F."/>
            <person name="Yang J."/>
            <person name="Arevalo P."/>
            <person name="Brown J."/>
            <person name="Cutler M."/>
            <person name="Kelly L."/>
            <person name="Polz M.F."/>
        </authorList>
    </citation>
    <scope>NUCLEOTIDE SEQUENCE [LARGE SCALE GENOMIC DNA]</scope>
    <source>
        <strain evidence="2">10N.261.48.A1</strain>
    </source>
</reference>